<evidence type="ECO:0000313" key="7">
    <source>
        <dbReference type="EMBL" id="GAA3925333.1"/>
    </source>
</evidence>
<keyword evidence="2 5" id="KW-0812">Transmembrane</keyword>
<feature type="transmembrane region" description="Helical" evidence="5">
    <location>
        <begin position="166"/>
        <end position="196"/>
    </location>
</feature>
<feature type="transmembrane region" description="Helical" evidence="5">
    <location>
        <begin position="70"/>
        <end position="99"/>
    </location>
</feature>
<feature type="domain" description="Yip1" evidence="6">
    <location>
        <begin position="12"/>
        <end position="182"/>
    </location>
</feature>
<evidence type="ECO:0000256" key="5">
    <source>
        <dbReference type="SAM" id="Phobius"/>
    </source>
</evidence>
<keyword evidence="4 5" id="KW-0472">Membrane</keyword>
<dbReference type="RefSeq" id="WP_344759759.1">
    <property type="nucleotide sequence ID" value="NZ_BAAAZU010000010.1"/>
</dbReference>
<evidence type="ECO:0000256" key="3">
    <source>
        <dbReference type="ARBA" id="ARBA00022989"/>
    </source>
</evidence>
<comment type="caution">
    <text evidence="7">The sequence shown here is derived from an EMBL/GenBank/DDBJ whole genome shotgun (WGS) entry which is preliminary data.</text>
</comment>
<name>A0ABP7MNJ5_9GAMM</name>
<dbReference type="Proteomes" id="UP001501727">
    <property type="component" value="Unassembled WGS sequence"/>
</dbReference>
<dbReference type="EMBL" id="BAAAZU010000010">
    <property type="protein sequence ID" value="GAA3925333.1"/>
    <property type="molecule type" value="Genomic_DNA"/>
</dbReference>
<feature type="transmembrane region" description="Helical" evidence="5">
    <location>
        <begin position="38"/>
        <end position="58"/>
    </location>
</feature>
<sequence length="424" mass="44237">MDIAKLVERVKSILLSPRSEWPVIAAEPATVKGLYTGYVMILAAIPAVFGFIKGSLIGHGMFGVTVTTSIAAGIVGMVMGYVLGLVMLYVVALVINALAPTFDGQKDQVQAVKAAGYAWTAAWVAGIAVIVPWLGWLVALAGGVYSIYLLFIGLPHTMKCPPEKAAGYTALSVVIAVVLSWILALVVGGVTAMGVLGGAAAGSSARTHVTFDEDSRLGRIAALGERMQAAAEAGEAKAKAGVGADAGGGPADAKSQAEAMGAMMGAMLGGSKDGKPVESLAPDQIKAFLPDTLGGLERQSISSKRQASMGVQISEASATYADPDGKVRVNVELTDMAAMSGMMAMAGVFGSESESETAHGYEKTYLRNGQRIQEKWDGRTNRGKYAVMIGDRFQIEAEGQVERFEQLKGIVGDMDLRGLEKQAK</sequence>
<keyword evidence="8" id="KW-1185">Reference proteome</keyword>
<feature type="transmembrane region" description="Helical" evidence="5">
    <location>
        <begin position="136"/>
        <end position="154"/>
    </location>
</feature>
<gene>
    <name evidence="7" type="ORF">GCM10022229_19070</name>
</gene>
<evidence type="ECO:0000256" key="1">
    <source>
        <dbReference type="ARBA" id="ARBA00004141"/>
    </source>
</evidence>
<reference evidence="8" key="1">
    <citation type="journal article" date="2019" name="Int. J. Syst. Evol. Microbiol.">
        <title>The Global Catalogue of Microorganisms (GCM) 10K type strain sequencing project: providing services to taxonomists for standard genome sequencing and annotation.</title>
        <authorList>
            <consortium name="The Broad Institute Genomics Platform"/>
            <consortium name="The Broad Institute Genome Sequencing Center for Infectious Disease"/>
            <person name="Wu L."/>
            <person name="Ma J."/>
        </authorList>
    </citation>
    <scope>NUCLEOTIDE SEQUENCE [LARGE SCALE GENOMIC DNA]</scope>
    <source>
        <strain evidence="8">JCM 16916</strain>
    </source>
</reference>
<comment type="subcellular location">
    <subcellularLocation>
        <location evidence="1">Membrane</location>
        <topology evidence="1">Multi-pass membrane protein</topology>
    </subcellularLocation>
</comment>
<evidence type="ECO:0000256" key="4">
    <source>
        <dbReference type="ARBA" id="ARBA00023136"/>
    </source>
</evidence>
<evidence type="ECO:0000313" key="8">
    <source>
        <dbReference type="Proteomes" id="UP001501727"/>
    </source>
</evidence>
<evidence type="ECO:0000259" key="6">
    <source>
        <dbReference type="Pfam" id="PF04893"/>
    </source>
</evidence>
<evidence type="ECO:0000256" key="2">
    <source>
        <dbReference type="ARBA" id="ARBA00022692"/>
    </source>
</evidence>
<protein>
    <recommendedName>
        <fullName evidence="6">Yip1 domain-containing protein</fullName>
    </recommendedName>
</protein>
<accession>A0ABP7MNJ5</accession>
<dbReference type="Pfam" id="PF04893">
    <property type="entry name" value="Yip1"/>
    <property type="match status" value="1"/>
</dbReference>
<organism evidence="7 8">
    <name type="scientific">Luteimonas lutimaris</name>
    <dbReference type="NCBI Taxonomy" id="698645"/>
    <lineage>
        <taxon>Bacteria</taxon>
        <taxon>Pseudomonadati</taxon>
        <taxon>Pseudomonadota</taxon>
        <taxon>Gammaproteobacteria</taxon>
        <taxon>Lysobacterales</taxon>
        <taxon>Lysobacteraceae</taxon>
        <taxon>Luteimonas</taxon>
    </lineage>
</organism>
<feature type="transmembrane region" description="Helical" evidence="5">
    <location>
        <begin position="111"/>
        <end position="130"/>
    </location>
</feature>
<proteinExistence type="predicted"/>
<keyword evidence="3 5" id="KW-1133">Transmembrane helix</keyword>
<dbReference type="InterPro" id="IPR006977">
    <property type="entry name" value="Yip1_dom"/>
</dbReference>